<reference evidence="1 2" key="1">
    <citation type="submission" date="2011-11" db="EMBL/GenBank/DDBJ databases">
        <authorList>
            <person name="Hannick L."/>
            <person name="Karamycheva S."/>
            <person name="Lorenzi H."/>
            <person name="Caler E."/>
        </authorList>
    </citation>
    <scope>NUCLEOTIDE SEQUENCE [LARGE SCALE GENOMIC DNA]</scope>
    <source>
        <strain evidence="1 2">P19</strain>
    </source>
</reference>
<dbReference type="EMBL" id="JH925609">
    <property type="protein sequence ID" value="EKE42109.1"/>
    <property type="molecule type" value="Genomic_DNA"/>
</dbReference>
<dbReference type="RefSeq" id="XP_008855558.1">
    <property type="nucleotide sequence ID" value="XM_008857336.1"/>
</dbReference>
<proteinExistence type="predicted"/>
<dbReference type="AlphaFoldDB" id="K2HGT3"/>
<dbReference type="Proteomes" id="UP000006769">
    <property type="component" value="Unassembled WGS sequence"/>
</dbReference>
<accession>K2HGT3</accession>
<dbReference type="VEuPathDB" id="AmoebaDB:ENU1_032300"/>
<gene>
    <name evidence="1" type="ORF">ENU1_032300</name>
</gene>
<sequence>MFNTMATARKPEKVVGIDWGDQLIKVTFNNKSTEHIINMYFGVTATDQPPSAITLSKGKLYTLYSSTVC</sequence>
<organism evidence="1 2">
    <name type="scientific">Entamoeba nuttalli (strain P19)</name>
    <name type="common">Amoeba</name>
    <dbReference type="NCBI Taxonomy" id="1076696"/>
    <lineage>
        <taxon>Eukaryota</taxon>
        <taxon>Amoebozoa</taxon>
        <taxon>Evosea</taxon>
        <taxon>Archamoebae</taxon>
        <taxon>Mastigamoebida</taxon>
        <taxon>Entamoebidae</taxon>
        <taxon>Entamoeba</taxon>
    </lineage>
</organism>
<evidence type="ECO:0000313" key="2">
    <source>
        <dbReference type="Proteomes" id="UP000006769"/>
    </source>
</evidence>
<name>K2HGT3_ENTNP</name>
<dbReference type="GeneID" id="20071732"/>
<protein>
    <submittedName>
        <fullName evidence="1">Uncharacterized protein</fullName>
    </submittedName>
</protein>
<evidence type="ECO:0000313" key="1">
    <source>
        <dbReference type="EMBL" id="EKE42109.1"/>
    </source>
</evidence>